<evidence type="ECO:0000259" key="4">
    <source>
        <dbReference type="Pfam" id="PF22974"/>
    </source>
</evidence>
<sequence length="615" mass="65792">MISFAILGVSALFIICRIVEGTNLGLDQPHQPLEFPKARRLFAASLSSNLKARADPGIVVLSKEADFDFVHHDPEDDEEYVFAATLGVASQQPILALEDLDTDLNGITCSDSQVQLSLGSISRTKALKKELEALSEFVVVTSHGGCDIEGERSIHRVSKATVDLDSQVITLNKAKSDWHDEFRSIKVSFSSKHRSAIHKRSYRVPQKRQQEQTSAQTTSKVIEDGSAPQISFPTAPPVTTGLPPTATKSLNEHYIDRKIFPPDIPVAGMFIPQGVTVTCRNCTLHGNIEITKASFSLSNNSIEDTIAFFDDGALEIISNDLFAQVQLGLDLSLSQSLASLNISLPTIPLTPFEIPGVVAFGPIIQPQLSVSVDLVEKIGFSYGFNLSVPNDSKIKINMSEPRNSSISGFADTKFHALPFESTSPLASLMFSVTFTTQILLGVRTAKGMVSGGIGAFVNLPKVSVNATQLSHINEQCEPVTDKRKDEGSLESALENVFDSLTHITPSVDVNMGVLANLQVDVAHFSERAAVQAVLASTSYPLPTACLKFDPGSHKYGVPSHTPSATAISGSSKGGDAASSDSDKQSGAAKLGEGPDLLFLGVLVVALVAVVYCGWG</sequence>
<evidence type="ECO:0000256" key="3">
    <source>
        <dbReference type="SAM" id="SignalP"/>
    </source>
</evidence>
<gene>
    <name evidence="6" type="ORF">BDV29DRAFT_173812</name>
</gene>
<evidence type="ECO:0000313" key="7">
    <source>
        <dbReference type="Proteomes" id="UP000326565"/>
    </source>
</evidence>
<dbReference type="Pfam" id="PF23865">
    <property type="entry name" value="DUF7223"/>
    <property type="match status" value="1"/>
</dbReference>
<dbReference type="Pfam" id="PF22974">
    <property type="entry name" value="DUF7029"/>
    <property type="match status" value="1"/>
</dbReference>
<feature type="chain" id="PRO_5024857196" description="GPI anchored protein" evidence="3">
    <location>
        <begin position="22"/>
        <end position="615"/>
    </location>
</feature>
<keyword evidence="3" id="KW-0732">Signal</keyword>
<dbReference type="AlphaFoldDB" id="A0A5N5X4V8"/>
<evidence type="ECO:0000256" key="1">
    <source>
        <dbReference type="SAM" id="MobiDB-lite"/>
    </source>
</evidence>
<keyword evidence="2" id="KW-0472">Membrane</keyword>
<feature type="region of interest" description="Disordered" evidence="1">
    <location>
        <begin position="559"/>
        <end position="586"/>
    </location>
</feature>
<feature type="signal peptide" evidence="3">
    <location>
        <begin position="1"/>
        <end position="21"/>
    </location>
</feature>
<dbReference type="InterPro" id="IPR054293">
    <property type="entry name" value="DUF7029"/>
</dbReference>
<keyword evidence="7" id="KW-1185">Reference proteome</keyword>
<evidence type="ECO:0008006" key="8">
    <source>
        <dbReference type="Google" id="ProtNLM"/>
    </source>
</evidence>
<feature type="domain" description="DUF7029" evidence="4">
    <location>
        <begin position="89"/>
        <end position="184"/>
    </location>
</feature>
<feature type="domain" description="DUF7223" evidence="5">
    <location>
        <begin position="275"/>
        <end position="467"/>
    </location>
</feature>
<name>A0A5N5X4V8_9EURO</name>
<evidence type="ECO:0000256" key="2">
    <source>
        <dbReference type="SAM" id="Phobius"/>
    </source>
</evidence>
<protein>
    <recommendedName>
        <fullName evidence="8">GPI anchored protein</fullName>
    </recommendedName>
</protein>
<feature type="region of interest" description="Disordered" evidence="1">
    <location>
        <begin position="200"/>
        <end position="221"/>
    </location>
</feature>
<dbReference type="OrthoDB" id="5382170at2759"/>
<keyword evidence="2" id="KW-0812">Transmembrane</keyword>
<reference evidence="6 7" key="1">
    <citation type="submission" date="2019-04" db="EMBL/GenBank/DDBJ databases">
        <title>Friends and foes A comparative genomics study of 23 Aspergillus species from section Flavi.</title>
        <authorList>
            <consortium name="DOE Joint Genome Institute"/>
            <person name="Kjaerbolling I."/>
            <person name="Vesth T."/>
            <person name="Frisvad J.C."/>
            <person name="Nybo J.L."/>
            <person name="Theobald S."/>
            <person name="Kildgaard S."/>
            <person name="Isbrandt T."/>
            <person name="Kuo A."/>
            <person name="Sato A."/>
            <person name="Lyhne E.K."/>
            <person name="Kogle M.E."/>
            <person name="Wiebenga A."/>
            <person name="Kun R.S."/>
            <person name="Lubbers R.J."/>
            <person name="Makela M.R."/>
            <person name="Barry K."/>
            <person name="Chovatia M."/>
            <person name="Clum A."/>
            <person name="Daum C."/>
            <person name="Haridas S."/>
            <person name="He G."/>
            <person name="LaButti K."/>
            <person name="Lipzen A."/>
            <person name="Mondo S."/>
            <person name="Riley R."/>
            <person name="Salamov A."/>
            <person name="Simmons B.A."/>
            <person name="Magnuson J.K."/>
            <person name="Henrissat B."/>
            <person name="Mortensen U.H."/>
            <person name="Larsen T.O."/>
            <person name="Devries R.P."/>
            <person name="Grigoriev I.V."/>
            <person name="Machida M."/>
            <person name="Baker S.E."/>
            <person name="Andersen M.R."/>
        </authorList>
    </citation>
    <scope>NUCLEOTIDE SEQUENCE [LARGE SCALE GENOMIC DNA]</scope>
    <source>
        <strain evidence="6 7">CBS 151.66</strain>
    </source>
</reference>
<accession>A0A5N5X4V8</accession>
<feature type="transmembrane region" description="Helical" evidence="2">
    <location>
        <begin position="596"/>
        <end position="614"/>
    </location>
</feature>
<feature type="compositionally biased region" description="Polar residues" evidence="1">
    <location>
        <begin position="211"/>
        <end position="220"/>
    </location>
</feature>
<dbReference type="Proteomes" id="UP000326565">
    <property type="component" value="Unassembled WGS sequence"/>
</dbReference>
<dbReference type="EMBL" id="ML732211">
    <property type="protein sequence ID" value="KAB8074360.1"/>
    <property type="molecule type" value="Genomic_DNA"/>
</dbReference>
<keyword evidence="2" id="KW-1133">Transmembrane helix</keyword>
<evidence type="ECO:0000313" key="6">
    <source>
        <dbReference type="EMBL" id="KAB8074360.1"/>
    </source>
</evidence>
<feature type="compositionally biased region" description="Low complexity" evidence="1">
    <location>
        <begin position="568"/>
        <end position="586"/>
    </location>
</feature>
<organism evidence="6 7">
    <name type="scientific">Aspergillus leporis</name>
    <dbReference type="NCBI Taxonomy" id="41062"/>
    <lineage>
        <taxon>Eukaryota</taxon>
        <taxon>Fungi</taxon>
        <taxon>Dikarya</taxon>
        <taxon>Ascomycota</taxon>
        <taxon>Pezizomycotina</taxon>
        <taxon>Eurotiomycetes</taxon>
        <taxon>Eurotiomycetidae</taxon>
        <taxon>Eurotiales</taxon>
        <taxon>Aspergillaceae</taxon>
        <taxon>Aspergillus</taxon>
        <taxon>Aspergillus subgen. Circumdati</taxon>
    </lineage>
</organism>
<dbReference type="InterPro" id="IPR055647">
    <property type="entry name" value="DUF7223"/>
</dbReference>
<evidence type="ECO:0000259" key="5">
    <source>
        <dbReference type="Pfam" id="PF23865"/>
    </source>
</evidence>
<proteinExistence type="predicted"/>